<evidence type="ECO:0000313" key="2">
    <source>
        <dbReference type="Proteomes" id="UP000218542"/>
    </source>
</evidence>
<dbReference type="EMBL" id="BAOS01000029">
    <property type="protein sequence ID" value="GAX62293.1"/>
    <property type="molecule type" value="Genomic_DNA"/>
</dbReference>
<organism evidence="1 2">
    <name type="scientific">Candidatus Scalindua japonica</name>
    <dbReference type="NCBI Taxonomy" id="1284222"/>
    <lineage>
        <taxon>Bacteria</taxon>
        <taxon>Pseudomonadati</taxon>
        <taxon>Planctomycetota</taxon>
        <taxon>Candidatus Brocadiia</taxon>
        <taxon>Candidatus Brocadiales</taxon>
        <taxon>Candidatus Scalinduaceae</taxon>
        <taxon>Candidatus Scalindua</taxon>
    </lineage>
</organism>
<dbReference type="AlphaFoldDB" id="A0A286U2B1"/>
<name>A0A286U2B1_9BACT</name>
<protein>
    <submittedName>
        <fullName evidence="1">Transcriptional regulator</fullName>
    </submittedName>
</protein>
<dbReference type="Proteomes" id="UP000218542">
    <property type="component" value="Unassembled WGS sequence"/>
</dbReference>
<sequence length="50" mass="5833">MRVANGYPKVFFVYIPLKANLLAGVYTTKYRQLKESYDMSGPYIIKKRAE</sequence>
<reference evidence="2" key="1">
    <citation type="journal article" date="2017" name="Environ. Microbiol. Rep.">
        <title>Genetic Diversity of Marine Anaerobic Ammonium-Oxidizing Bacteria as Revealed by Genomic and Proteomic Analyses of 'Candidatus Scalindua japonica'.</title>
        <authorList>
            <person name="Oshiki M."/>
            <person name="Mizuto K."/>
            <person name="Kimura Z."/>
            <person name="Kindaichi T."/>
            <person name="Satoh H."/>
            <person name="Okabe S."/>
        </authorList>
    </citation>
    <scope>NUCLEOTIDE SEQUENCE [LARGE SCALE GENOMIC DNA]</scope>
    <source>
        <strain evidence="2">husup-a2</strain>
    </source>
</reference>
<keyword evidence="2" id="KW-1185">Reference proteome</keyword>
<gene>
    <name evidence="1" type="ORF">SCALIN_C29_0077</name>
</gene>
<accession>A0A286U2B1</accession>
<proteinExistence type="predicted"/>
<evidence type="ECO:0000313" key="1">
    <source>
        <dbReference type="EMBL" id="GAX62293.1"/>
    </source>
</evidence>
<comment type="caution">
    <text evidence="1">The sequence shown here is derived from an EMBL/GenBank/DDBJ whole genome shotgun (WGS) entry which is preliminary data.</text>
</comment>